<dbReference type="EMBL" id="JBEPMM010000008">
    <property type="protein sequence ID" value="MET3693497.1"/>
    <property type="molecule type" value="Genomic_DNA"/>
</dbReference>
<accession>A0ABV2L6N9</accession>
<feature type="domain" description="Pyridoxamine 5'-phosphate oxidase N-terminal" evidence="1">
    <location>
        <begin position="176"/>
        <end position="284"/>
    </location>
</feature>
<organism evidence="2 3">
    <name type="scientific">Methylobacterium goesingense</name>
    <dbReference type="NCBI Taxonomy" id="243690"/>
    <lineage>
        <taxon>Bacteria</taxon>
        <taxon>Pseudomonadati</taxon>
        <taxon>Pseudomonadota</taxon>
        <taxon>Alphaproteobacteria</taxon>
        <taxon>Hyphomicrobiales</taxon>
        <taxon>Methylobacteriaceae</taxon>
        <taxon>Methylobacterium</taxon>
    </lineage>
</organism>
<dbReference type="PANTHER" id="PTHR42815">
    <property type="entry name" value="FAD-BINDING, PUTATIVE (AFU_ORTHOLOGUE AFUA_6G07600)-RELATED"/>
    <property type="match status" value="1"/>
</dbReference>
<comment type="caution">
    <text evidence="2">The sequence shown here is derived from an EMBL/GenBank/DDBJ whole genome shotgun (WGS) entry which is preliminary data.</text>
</comment>
<gene>
    <name evidence="2" type="ORF">ABID43_003047</name>
</gene>
<evidence type="ECO:0000313" key="3">
    <source>
        <dbReference type="Proteomes" id="UP001549145"/>
    </source>
</evidence>
<name>A0ABV2L6N9_9HYPH</name>
<proteinExistence type="predicted"/>
<dbReference type="Gene3D" id="2.30.110.10">
    <property type="entry name" value="Electron Transport, Fmn-binding Protein, Chain A"/>
    <property type="match status" value="1"/>
</dbReference>
<evidence type="ECO:0000313" key="2">
    <source>
        <dbReference type="EMBL" id="MET3693497.1"/>
    </source>
</evidence>
<dbReference type="Proteomes" id="UP001549145">
    <property type="component" value="Unassembled WGS sequence"/>
</dbReference>
<reference evidence="2 3" key="1">
    <citation type="submission" date="2024-06" db="EMBL/GenBank/DDBJ databases">
        <title>Genomic Encyclopedia of Type Strains, Phase IV (KMG-IV): sequencing the most valuable type-strain genomes for metagenomic binning, comparative biology and taxonomic classification.</title>
        <authorList>
            <person name="Goeker M."/>
        </authorList>
    </citation>
    <scope>NUCLEOTIDE SEQUENCE [LARGE SCALE GENOMIC DNA]</scope>
    <source>
        <strain evidence="2 3">DSM 21331</strain>
    </source>
</reference>
<sequence>MSLSDMTLSESPTAPWHAGEVAIQAHLGVAERMAELGPRVIRDHLIEQHRAFYAQLPFVVLGAVDPEGEAWATVRTGAPGFLDAPDPEHLRVRAAPEPGDPAEVGLADGAAVGLLGIDLGTRRRNRLNGTVARAAADGFSIRVAQSFGNCPQYIRVRTDPEPVPAAAAAPLVSHRLDAQARALVANAETFFVASYAPGADGTRQVDVSHRGGPAGFVRVDADGVLTVPDYSGNRFFNTLGNMLANPRAGLLFINFATGDLVQTTGHAQVVLDAPDLAAFPGAERLWRFTPRTVVRRPGAWPLRFSPPTARSR</sequence>
<dbReference type="InterPro" id="IPR011576">
    <property type="entry name" value="Pyridox_Oxase_N"/>
</dbReference>
<protein>
    <submittedName>
        <fullName evidence="2">Pyridoxine 5'-phosphate oxidase superfamily flavin-nucleotide-binding protein</fullName>
    </submittedName>
</protein>
<dbReference type="PANTHER" id="PTHR42815:SF2">
    <property type="entry name" value="FAD-BINDING, PUTATIVE (AFU_ORTHOLOGUE AFUA_6G07600)-RELATED"/>
    <property type="match status" value="1"/>
</dbReference>
<keyword evidence="3" id="KW-1185">Reference proteome</keyword>
<dbReference type="SUPFAM" id="SSF50475">
    <property type="entry name" value="FMN-binding split barrel"/>
    <property type="match status" value="1"/>
</dbReference>
<dbReference type="RefSeq" id="WP_238280688.1">
    <property type="nucleotide sequence ID" value="NZ_BPQL01000095.1"/>
</dbReference>
<evidence type="ECO:0000259" key="1">
    <source>
        <dbReference type="Pfam" id="PF01243"/>
    </source>
</evidence>
<dbReference type="InterPro" id="IPR012349">
    <property type="entry name" value="Split_barrel_FMN-bd"/>
</dbReference>
<dbReference type="Pfam" id="PF01243">
    <property type="entry name" value="PNPOx_N"/>
    <property type="match status" value="1"/>
</dbReference>